<feature type="domain" description="EAL" evidence="3">
    <location>
        <begin position="143"/>
        <end position="397"/>
    </location>
</feature>
<dbReference type="OrthoDB" id="9812358at2"/>
<dbReference type="RefSeq" id="WP_138564265.1">
    <property type="nucleotide sequence ID" value="NZ_CP040602.1"/>
</dbReference>
<dbReference type="SUPFAM" id="SSF52172">
    <property type="entry name" value="CheY-like"/>
    <property type="match status" value="1"/>
</dbReference>
<dbReference type="PROSITE" id="PS50110">
    <property type="entry name" value="RESPONSE_REGULATORY"/>
    <property type="match status" value="1"/>
</dbReference>
<evidence type="ECO:0000259" key="3">
    <source>
        <dbReference type="PROSITE" id="PS50883"/>
    </source>
</evidence>
<dbReference type="PROSITE" id="PS50883">
    <property type="entry name" value="EAL"/>
    <property type="match status" value="1"/>
</dbReference>
<proteinExistence type="predicted"/>
<dbReference type="Pfam" id="PF00563">
    <property type="entry name" value="EAL"/>
    <property type="match status" value="1"/>
</dbReference>
<dbReference type="GO" id="GO:0000160">
    <property type="term" value="P:phosphorelay signal transduction system"/>
    <property type="evidence" value="ECO:0007669"/>
    <property type="project" value="InterPro"/>
</dbReference>
<gene>
    <name evidence="4" type="ORF">FE785_02985</name>
</gene>
<dbReference type="Gene3D" id="3.40.50.2300">
    <property type="match status" value="1"/>
</dbReference>
<dbReference type="SMART" id="SM00052">
    <property type="entry name" value="EAL"/>
    <property type="match status" value="1"/>
</dbReference>
<dbReference type="KEGG" id="thig:FE785_02985"/>
<dbReference type="Pfam" id="PF00072">
    <property type="entry name" value="Response_reg"/>
    <property type="match status" value="1"/>
</dbReference>
<sequence length="408" mass="46015">MMQIRVLVIDDEPKYGELISDIAELLNIGCAYIDNAEYFEEALQQNPDIDLLFLDLNMPNRDGIQLLRTLAAQSFQGKIVIMSGFDEGVLSTAYDLAASHGLNLLPSLQKPFLLRDIKHILQNHVRQQSHDLTQSFLDDSIQTEMPLDEVVFALSNGHIELHYQPQICLSNNKVTGVEVLCRLLDGDRKPVYPNGFIDVIEANGLNELLLDCVITQLINDIHTHFNTADPFLYWSINVSALDLDNLDLPDTLANRFQQADISPDNIVIEITESSAIKHLHTGLDILARLRLKQFKLSIDDFGTGTAVLENIKRMPFTELKIDKTFIEKITSDKRSASLTADTIHMAQHLNMKVVAEGIEDAKTAKKLIEMGCDIAQGYYFAKPMPATKLIEYLDNNQELINKRIEECH</sequence>
<keyword evidence="1" id="KW-0597">Phosphoprotein</keyword>
<dbReference type="PANTHER" id="PTHR33121:SF70">
    <property type="entry name" value="SIGNALING PROTEIN YKOW"/>
    <property type="match status" value="1"/>
</dbReference>
<dbReference type="CDD" id="cd01948">
    <property type="entry name" value="EAL"/>
    <property type="match status" value="1"/>
</dbReference>
<evidence type="ECO:0000313" key="5">
    <source>
        <dbReference type="Proteomes" id="UP000304864"/>
    </source>
</evidence>
<evidence type="ECO:0000259" key="2">
    <source>
        <dbReference type="PROSITE" id="PS50110"/>
    </source>
</evidence>
<dbReference type="InterPro" id="IPR011006">
    <property type="entry name" value="CheY-like_superfamily"/>
</dbReference>
<dbReference type="SUPFAM" id="SSF141868">
    <property type="entry name" value="EAL domain-like"/>
    <property type="match status" value="1"/>
</dbReference>
<dbReference type="EMBL" id="CP040602">
    <property type="protein sequence ID" value="QCU89673.1"/>
    <property type="molecule type" value="Genomic_DNA"/>
</dbReference>
<dbReference type="PANTHER" id="PTHR33121">
    <property type="entry name" value="CYCLIC DI-GMP PHOSPHODIESTERASE PDEF"/>
    <property type="match status" value="1"/>
</dbReference>
<dbReference type="InterPro" id="IPR001633">
    <property type="entry name" value="EAL_dom"/>
</dbReference>
<organism evidence="4 5">
    <name type="scientific">Thiomicrorhabdus sediminis</name>
    <dbReference type="NCBI Taxonomy" id="2580412"/>
    <lineage>
        <taxon>Bacteria</taxon>
        <taxon>Pseudomonadati</taxon>
        <taxon>Pseudomonadota</taxon>
        <taxon>Gammaproteobacteria</taxon>
        <taxon>Thiotrichales</taxon>
        <taxon>Piscirickettsiaceae</taxon>
        <taxon>Thiomicrorhabdus</taxon>
    </lineage>
</organism>
<dbReference type="InterPro" id="IPR050706">
    <property type="entry name" value="Cyclic-di-GMP_PDE-like"/>
</dbReference>
<name>A0A4V1HHN8_9GAMM</name>
<keyword evidence="5" id="KW-1185">Reference proteome</keyword>
<protein>
    <submittedName>
        <fullName evidence="4">EAL domain-containing protein</fullName>
    </submittedName>
</protein>
<evidence type="ECO:0000256" key="1">
    <source>
        <dbReference type="PROSITE-ProRule" id="PRU00169"/>
    </source>
</evidence>
<dbReference type="GO" id="GO:0071111">
    <property type="term" value="F:cyclic-guanylate-specific phosphodiesterase activity"/>
    <property type="evidence" value="ECO:0007669"/>
    <property type="project" value="InterPro"/>
</dbReference>
<dbReference type="Gene3D" id="3.20.20.450">
    <property type="entry name" value="EAL domain"/>
    <property type="match status" value="1"/>
</dbReference>
<accession>A0A4V1HHN8</accession>
<dbReference type="InterPro" id="IPR001789">
    <property type="entry name" value="Sig_transdc_resp-reg_receiver"/>
</dbReference>
<feature type="modified residue" description="4-aspartylphosphate" evidence="1">
    <location>
        <position position="55"/>
    </location>
</feature>
<dbReference type="InterPro" id="IPR035919">
    <property type="entry name" value="EAL_sf"/>
</dbReference>
<feature type="domain" description="Response regulatory" evidence="2">
    <location>
        <begin position="5"/>
        <end position="125"/>
    </location>
</feature>
<dbReference type="SMART" id="SM00448">
    <property type="entry name" value="REC"/>
    <property type="match status" value="1"/>
</dbReference>
<dbReference type="AlphaFoldDB" id="A0A4V1HHN8"/>
<dbReference type="Proteomes" id="UP000304864">
    <property type="component" value="Chromosome"/>
</dbReference>
<reference evidence="4 5" key="1">
    <citation type="submission" date="2019-05" db="EMBL/GenBank/DDBJ databases">
        <title>Thiomicrorhabdus sediminis sp. nov, a novel sulfur-oxidizing bacterium isolated from coastal sediment.</title>
        <authorList>
            <person name="Liu X."/>
        </authorList>
    </citation>
    <scope>NUCLEOTIDE SEQUENCE [LARGE SCALE GENOMIC DNA]</scope>
    <source>
        <strain evidence="4 5">G1</strain>
    </source>
</reference>
<evidence type="ECO:0000313" key="4">
    <source>
        <dbReference type="EMBL" id="QCU89673.1"/>
    </source>
</evidence>